<organism evidence="1 2">
    <name type="scientific">Rhizobium mayense</name>
    <dbReference type="NCBI Taxonomy" id="1312184"/>
    <lineage>
        <taxon>Bacteria</taxon>
        <taxon>Pseudomonadati</taxon>
        <taxon>Pseudomonadota</taxon>
        <taxon>Alphaproteobacteria</taxon>
        <taxon>Hyphomicrobiales</taxon>
        <taxon>Rhizobiaceae</taxon>
        <taxon>Rhizobium/Agrobacterium group</taxon>
        <taxon>Rhizobium</taxon>
    </lineage>
</organism>
<evidence type="ECO:0000313" key="1">
    <source>
        <dbReference type="EMBL" id="MDL2399687.1"/>
    </source>
</evidence>
<dbReference type="Proteomes" id="UP001172645">
    <property type="component" value="Unassembled WGS sequence"/>
</dbReference>
<gene>
    <name evidence="1" type="ORF">PY649_12330</name>
</gene>
<comment type="caution">
    <text evidence="1">The sequence shown here is derived from an EMBL/GenBank/DDBJ whole genome shotgun (WGS) entry which is preliminary data.</text>
</comment>
<reference evidence="1" key="1">
    <citation type="submission" date="2023-06" db="EMBL/GenBank/DDBJ databases">
        <title>Phylogenetic Diversity of Rhizobium strains.</title>
        <authorList>
            <person name="Moura F.T."/>
            <person name="Helene L.C.F."/>
            <person name="Hungria M."/>
        </authorList>
    </citation>
    <scope>NUCLEOTIDE SEQUENCE</scope>
    <source>
        <strain evidence="1">CCGE526</strain>
    </source>
</reference>
<dbReference type="EMBL" id="JARFYM010000008">
    <property type="protein sequence ID" value="MDL2399687.1"/>
    <property type="molecule type" value="Genomic_DNA"/>
</dbReference>
<dbReference type="RefSeq" id="WP_285868698.1">
    <property type="nucleotide sequence ID" value="NZ_JARFYM010000008.1"/>
</dbReference>
<sequence length="99" mass="11429">MSFFMIFPPNYGVRPHPSSTPEPPVYTAGPIIRSAVTPTTATLKRNKQTVKLHMRNIYSIYQLKRQHYFVAAPAEWAISARQEKFQWKKAAKGDDRAYM</sequence>
<protein>
    <submittedName>
        <fullName evidence="1">Uncharacterized protein</fullName>
    </submittedName>
</protein>
<proteinExistence type="predicted"/>
<name>A0ABT7JTK6_9HYPH</name>
<keyword evidence="2" id="KW-1185">Reference proteome</keyword>
<accession>A0ABT7JTK6</accession>
<evidence type="ECO:0000313" key="2">
    <source>
        <dbReference type="Proteomes" id="UP001172645"/>
    </source>
</evidence>